<protein>
    <recommendedName>
        <fullName evidence="4">Vacuolar protein sorting-associated protein 45</fullName>
    </recommendedName>
</protein>
<dbReference type="GO" id="GO:0016192">
    <property type="term" value="P:vesicle-mediated transport"/>
    <property type="evidence" value="ECO:0007669"/>
    <property type="project" value="InterPro"/>
</dbReference>
<dbReference type="InterPro" id="IPR027482">
    <property type="entry name" value="Sec1-like_dom2"/>
</dbReference>
<dbReference type="PANTHER" id="PTHR11679">
    <property type="entry name" value="VESICLE PROTEIN SORTING-ASSOCIATED"/>
    <property type="match status" value="1"/>
</dbReference>
<dbReference type="PIRSF" id="PIRSF005715">
    <property type="entry name" value="VPS45_Sec1"/>
    <property type="match status" value="1"/>
</dbReference>
<proteinExistence type="inferred from homology"/>
<organism evidence="2 3">
    <name type="scientific">Diploscapter pachys</name>
    <dbReference type="NCBI Taxonomy" id="2018661"/>
    <lineage>
        <taxon>Eukaryota</taxon>
        <taxon>Metazoa</taxon>
        <taxon>Ecdysozoa</taxon>
        <taxon>Nematoda</taxon>
        <taxon>Chromadorea</taxon>
        <taxon>Rhabditida</taxon>
        <taxon>Rhabditina</taxon>
        <taxon>Rhabditomorpha</taxon>
        <taxon>Rhabditoidea</taxon>
        <taxon>Rhabditidae</taxon>
        <taxon>Diploscapter</taxon>
    </lineage>
</organism>
<evidence type="ECO:0000313" key="2">
    <source>
        <dbReference type="EMBL" id="PAV87322.1"/>
    </source>
</evidence>
<dbReference type="Gene3D" id="3.40.50.2060">
    <property type="match status" value="1"/>
</dbReference>
<dbReference type="Proteomes" id="UP000218231">
    <property type="component" value="Unassembled WGS sequence"/>
</dbReference>
<dbReference type="Gene3D" id="3.40.50.1910">
    <property type="match status" value="1"/>
</dbReference>
<sequence>MDVLASTRLYISEMVKIAGPQMKVMLLDKETTSIVSCAYAQSDMMQKEVYLFERLDSPHQRETIKHLKCIVFIRPTPENIQLLASELRNPKYAQYYIYFSNVVSKTDVKTLAEADEHESVREVHEFFSDSVPLCSHLCSMNLSFPYENSMGLLAASAFLRIKQSIVGLLLQLKKKPTIRFVIQSSIRFNVKRACKKTTATAVQCGCGGNSQKKLQVIRREESLFESASSESLLIILDRSDDPVTPLLNQWTYEAMVHELIGFSGTQRVQLDGQSIILSEQYDEFFRKNVNSNFGEIGQNIKSLMNEFQQKSQIHKNLESISDMKNFVEEYPQFKKISGTVTKHVGLVSELSKIVSAQNLLEISEVEQTIVSGGDHSKCLERIKSLLNNPKTTQLNALRLLLLYSLRFETYPNNEITALSRTVDSKAGSREFRATELVRTILRFGGASRRKSDLFGDGSTIEMTKRFIKGIKGVENIYTQHEPHIKQIVELLTKAKLPEQNYGYISADGLMANTRYENVIIYMIGGLTFEESAVARAANERRATGQGGPAILLASNQMHNAHSFMSMLSHMGVHK</sequence>
<dbReference type="Pfam" id="PF00995">
    <property type="entry name" value="Sec1"/>
    <property type="match status" value="1"/>
</dbReference>
<name>A0A2A2LM87_9BILA</name>
<reference evidence="2 3" key="1">
    <citation type="journal article" date="2017" name="Curr. Biol.">
        <title>Genome architecture and evolution of a unichromosomal asexual nematode.</title>
        <authorList>
            <person name="Fradin H."/>
            <person name="Zegar C."/>
            <person name="Gutwein M."/>
            <person name="Lucas J."/>
            <person name="Kovtun M."/>
            <person name="Corcoran D."/>
            <person name="Baugh L.R."/>
            <person name="Kiontke K."/>
            <person name="Gunsalus K."/>
            <person name="Fitch D.H."/>
            <person name="Piano F."/>
        </authorList>
    </citation>
    <scope>NUCLEOTIDE SEQUENCE [LARGE SCALE GENOMIC DNA]</scope>
    <source>
        <strain evidence="2">PF1309</strain>
    </source>
</reference>
<dbReference type="AlphaFoldDB" id="A0A2A2LM87"/>
<gene>
    <name evidence="2" type="ORF">WR25_09429</name>
</gene>
<dbReference type="InterPro" id="IPR001619">
    <property type="entry name" value="Sec1-like"/>
</dbReference>
<accession>A0A2A2LM87</accession>
<dbReference type="EMBL" id="LIAE01006580">
    <property type="protein sequence ID" value="PAV87322.1"/>
    <property type="molecule type" value="Genomic_DNA"/>
</dbReference>
<comment type="similarity">
    <text evidence="1">Belongs to the STXBP/unc-18/SEC1 family.</text>
</comment>
<dbReference type="InterPro" id="IPR043154">
    <property type="entry name" value="Sec-1-like_dom1"/>
</dbReference>
<dbReference type="Gene3D" id="3.90.830.10">
    <property type="entry name" value="Syntaxin Binding Protein 1, Chain A, domain 2"/>
    <property type="match status" value="1"/>
</dbReference>
<dbReference type="OrthoDB" id="10266265at2759"/>
<evidence type="ECO:0000256" key="1">
    <source>
        <dbReference type="ARBA" id="ARBA00009884"/>
    </source>
</evidence>
<dbReference type="InterPro" id="IPR036045">
    <property type="entry name" value="Sec1-like_sf"/>
</dbReference>
<dbReference type="FunFam" id="3.40.50.2060:FF:000003">
    <property type="entry name" value="vacuolar protein sorting-associated protein 45 isoform X1"/>
    <property type="match status" value="1"/>
</dbReference>
<evidence type="ECO:0008006" key="4">
    <source>
        <dbReference type="Google" id="ProtNLM"/>
    </source>
</evidence>
<dbReference type="STRING" id="2018661.A0A2A2LM87"/>
<keyword evidence="3" id="KW-1185">Reference proteome</keyword>
<dbReference type="InterPro" id="IPR043127">
    <property type="entry name" value="Sec-1-like_dom3a"/>
</dbReference>
<comment type="caution">
    <text evidence="2">The sequence shown here is derived from an EMBL/GenBank/DDBJ whole genome shotgun (WGS) entry which is preliminary data.</text>
</comment>
<dbReference type="Gene3D" id="1.25.40.60">
    <property type="match status" value="1"/>
</dbReference>
<evidence type="ECO:0000313" key="3">
    <source>
        <dbReference type="Proteomes" id="UP000218231"/>
    </source>
</evidence>
<dbReference type="SUPFAM" id="SSF56815">
    <property type="entry name" value="Sec1/munc18-like (SM) proteins"/>
    <property type="match status" value="1"/>
</dbReference>